<reference evidence="1 2" key="1">
    <citation type="submission" date="2019-10" db="EMBL/GenBank/DDBJ databases">
        <authorList>
            <person name="Dong K."/>
        </authorList>
    </citation>
    <scope>NUCLEOTIDE SEQUENCE [LARGE SCALE GENOMIC DNA]</scope>
    <source>
        <strain evidence="2">dk4302</strain>
    </source>
</reference>
<dbReference type="KEGG" id="sphe:GFH32_14155"/>
<protein>
    <submittedName>
        <fullName evidence="1">DUF2625 family protein</fullName>
    </submittedName>
</protein>
<dbReference type="Pfam" id="PF10946">
    <property type="entry name" value="DUF2625"/>
    <property type="match status" value="1"/>
</dbReference>
<dbReference type="InterPro" id="IPR021239">
    <property type="entry name" value="DUF2625"/>
</dbReference>
<organism evidence="1 2">
    <name type="scientific">Sphingobacterium zhuxiongii</name>
    <dbReference type="NCBI Taxonomy" id="2662364"/>
    <lineage>
        <taxon>Bacteria</taxon>
        <taxon>Pseudomonadati</taxon>
        <taxon>Bacteroidota</taxon>
        <taxon>Sphingobacteriia</taxon>
        <taxon>Sphingobacteriales</taxon>
        <taxon>Sphingobacteriaceae</taxon>
        <taxon>Sphingobacterium</taxon>
    </lineage>
</organism>
<dbReference type="NCBIfam" id="NF008498">
    <property type="entry name" value="PRK11408.1-5"/>
    <property type="match status" value="1"/>
</dbReference>
<keyword evidence="2" id="KW-1185">Reference proteome</keyword>
<proteinExistence type="predicted"/>
<evidence type="ECO:0000313" key="1">
    <source>
        <dbReference type="EMBL" id="QGA27387.1"/>
    </source>
</evidence>
<dbReference type="EMBL" id="CP045652">
    <property type="protein sequence ID" value="QGA27387.1"/>
    <property type="molecule type" value="Genomic_DNA"/>
</dbReference>
<name>A0A5Q0QB66_9SPHI</name>
<sequence length="225" mass="25875">MKSTLELINNAEPGWTLVDSWIKNASNKVEILTRDSLKANDALFKTQVSTRSPMGAIVYMTGGILIDDSWIRILGSGNPKLPRTLPDWNKNKSFNEFGENPSFLLIADDVIGGFFILNGGFFGDDLGKTYYLSPDLLTYEPLNITYSEFLQFCFNGDLDRFYGDLRWKNWREEVSKIDGDKAFSFYPYLWTKEGKDINKNVRKAIPIEELYMFTIEMQKQLGDLR</sequence>
<accession>A0A5Q0QB66</accession>
<dbReference type="AlphaFoldDB" id="A0A5Q0QB66"/>
<evidence type="ECO:0000313" key="2">
    <source>
        <dbReference type="Proteomes" id="UP000326921"/>
    </source>
</evidence>
<dbReference type="RefSeq" id="WP_153512224.1">
    <property type="nucleotide sequence ID" value="NZ_CP045652.1"/>
</dbReference>
<dbReference type="Proteomes" id="UP000326921">
    <property type="component" value="Chromosome"/>
</dbReference>
<gene>
    <name evidence="1" type="ORF">GFH32_14155</name>
</gene>